<dbReference type="Proteomes" id="UP001202922">
    <property type="component" value="Unassembled WGS sequence"/>
</dbReference>
<accession>A0ABS9TZS5</accession>
<keyword evidence="3" id="KW-1185">Reference proteome</keyword>
<proteinExistence type="predicted"/>
<keyword evidence="1" id="KW-0812">Transmembrane</keyword>
<reference evidence="2 3" key="1">
    <citation type="submission" date="2022-03" db="EMBL/GenBank/DDBJ databases">
        <title>Sinomonas sp. isolated from a soil.</title>
        <authorList>
            <person name="Han J."/>
            <person name="Kim D.-U."/>
        </authorList>
    </citation>
    <scope>NUCLEOTIDE SEQUENCE [LARGE SCALE GENOMIC DNA]</scope>
    <source>
        <strain evidence="2 3">5-5</strain>
    </source>
</reference>
<sequence>MTVLAVLFVVAVLIFVIEMLRRQKIREKYAVLWIVIGLATLILAVFPDLLIWAAHVVGVQVPSNLLFAIALILLMGVTLHLSREVSAGEDEIRALAEEVAILRTDLREIQDQLPKNPESRPIL</sequence>
<dbReference type="Pfam" id="PF10066">
    <property type="entry name" value="DUF2304"/>
    <property type="match status" value="1"/>
</dbReference>
<dbReference type="EMBL" id="JAKZBV010000001">
    <property type="protein sequence ID" value="MCH6469677.1"/>
    <property type="molecule type" value="Genomic_DNA"/>
</dbReference>
<evidence type="ECO:0000313" key="2">
    <source>
        <dbReference type="EMBL" id="MCH6469677.1"/>
    </source>
</evidence>
<organism evidence="2 3">
    <name type="scientific">Sinomonas terrae</name>
    <dbReference type="NCBI Taxonomy" id="2908838"/>
    <lineage>
        <taxon>Bacteria</taxon>
        <taxon>Bacillati</taxon>
        <taxon>Actinomycetota</taxon>
        <taxon>Actinomycetes</taxon>
        <taxon>Micrococcales</taxon>
        <taxon>Micrococcaceae</taxon>
        <taxon>Sinomonas</taxon>
    </lineage>
</organism>
<dbReference type="RefSeq" id="WP_241053095.1">
    <property type="nucleotide sequence ID" value="NZ_JAKZBV010000001.1"/>
</dbReference>
<evidence type="ECO:0000256" key="1">
    <source>
        <dbReference type="SAM" id="Phobius"/>
    </source>
</evidence>
<dbReference type="InterPro" id="IPR019277">
    <property type="entry name" value="DUF2304"/>
</dbReference>
<feature type="transmembrane region" description="Helical" evidence="1">
    <location>
        <begin position="29"/>
        <end position="53"/>
    </location>
</feature>
<keyword evidence="1" id="KW-1133">Transmembrane helix</keyword>
<gene>
    <name evidence="2" type="ORF">L0M17_06700</name>
</gene>
<protein>
    <submittedName>
        <fullName evidence="2">DUF2304 domain-containing protein</fullName>
    </submittedName>
</protein>
<keyword evidence="1" id="KW-0472">Membrane</keyword>
<name>A0ABS9TZS5_9MICC</name>
<evidence type="ECO:0000313" key="3">
    <source>
        <dbReference type="Proteomes" id="UP001202922"/>
    </source>
</evidence>
<feature type="transmembrane region" description="Helical" evidence="1">
    <location>
        <begin position="6"/>
        <end position="22"/>
    </location>
</feature>
<comment type="caution">
    <text evidence="2">The sequence shown here is derived from an EMBL/GenBank/DDBJ whole genome shotgun (WGS) entry which is preliminary data.</text>
</comment>
<feature type="transmembrane region" description="Helical" evidence="1">
    <location>
        <begin position="65"/>
        <end position="82"/>
    </location>
</feature>